<dbReference type="OrthoDB" id="5379943at2759"/>
<dbReference type="InterPro" id="IPR036460">
    <property type="entry name" value="Cu_amine_oxidase_C_sf"/>
</dbReference>
<evidence type="ECO:0000256" key="6">
    <source>
        <dbReference type="ARBA" id="ARBA00023008"/>
    </source>
</evidence>
<dbReference type="PANTHER" id="PTHR10638">
    <property type="entry name" value="COPPER AMINE OXIDASE"/>
    <property type="match status" value="1"/>
</dbReference>
<name>A0A0G2I1U3_9EURO</name>
<evidence type="ECO:0000313" key="10">
    <source>
        <dbReference type="Proteomes" id="UP000034164"/>
    </source>
</evidence>
<dbReference type="SUPFAM" id="SSF49998">
    <property type="entry name" value="Amine oxidase catalytic domain"/>
    <property type="match status" value="1"/>
</dbReference>
<sequence>MSHSPHPLESLLPDEIGRAANIIKTNYSKVALFRAIYLMEEPKSLLIDYLTAEHRGIQRQQLSRKACVQFDLAGDRKTYEAIVNLDYEEEIYCHSLENSSQFISYPVNRYSEEKFIMNIACQKSIIFQDQLRQFCLPPNVEVEVEPWLYSNPITDSIVGSCHVYSTQLQQHGLRYIGPLPLRVTMDRRKGEISSVQVAPSGGSLDGHQINTGCSNVVDHCAPMIQKPISSPSLDQSQVYEKMSSLVEWRGWRFRIGFNPKEGPTIHDVAFDGYSVLYRLSLSELAVLGSDPRHIWNEKQIYPFKTHGLNISPNSLYPCAHEGSVGYLDAVICSLSGKPFIIENAICIYTERIPRSSLHQKVVQFTLTLEDHTYIIAYCFDVKGRISIEVQITSIPSGVNIDPWKEAPEWGTVIQPGVLAQIQQHLFCLRIDPSVAGHNNTIFREHCFTLPVSAENPRGNGFRVYSQKITPPAEFSFSSSVGYRIRMVNLATINPTAMRPVAYCFQPLSTPKILANPSSIVGRDAGFANEIRVTAADRVLNGHPEVREDNGPVIYYSFSHCSHPTTEQSLEKKIQFQITPENFHDHC</sequence>
<comment type="cofactor">
    <cofactor evidence="7">
        <name>Cu cation</name>
        <dbReference type="ChEBI" id="CHEBI:23378"/>
    </cofactor>
    <text evidence="7">Contains 1 topaquinone per subunit.</text>
</comment>
<comment type="similarity">
    <text evidence="2 7">Belongs to the copper/topaquinone oxidase family.</text>
</comment>
<evidence type="ECO:0000256" key="3">
    <source>
        <dbReference type="ARBA" id="ARBA00022723"/>
    </source>
</evidence>
<dbReference type="Proteomes" id="UP000034164">
    <property type="component" value="Unassembled WGS sequence"/>
</dbReference>
<evidence type="ECO:0000313" key="9">
    <source>
        <dbReference type="EMBL" id="KKZ64130.1"/>
    </source>
</evidence>
<comment type="cofactor">
    <cofactor evidence="1">
        <name>Cu cation</name>
        <dbReference type="ChEBI" id="CHEBI:23378"/>
    </cofactor>
</comment>
<dbReference type="Pfam" id="PF01179">
    <property type="entry name" value="Cu_amine_oxid"/>
    <property type="match status" value="1"/>
</dbReference>
<comment type="caution">
    <text evidence="9">The sequence shown here is derived from an EMBL/GenBank/DDBJ whole genome shotgun (WGS) entry which is preliminary data.</text>
</comment>
<organism evidence="9 10">
    <name type="scientific">[Emmonsia] crescens</name>
    <dbReference type="NCBI Taxonomy" id="73230"/>
    <lineage>
        <taxon>Eukaryota</taxon>
        <taxon>Fungi</taxon>
        <taxon>Dikarya</taxon>
        <taxon>Ascomycota</taxon>
        <taxon>Pezizomycotina</taxon>
        <taxon>Eurotiomycetes</taxon>
        <taxon>Eurotiomycetidae</taxon>
        <taxon>Onygenales</taxon>
        <taxon>Ajellomycetaceae</taxon>
        <taxon>Emergomyces</taxon>
    </lineage>
</organism>
<evidence type="ECO:0000256" key="7">
    <source>
        <dbReference type="RuleBase" id="RU000672"/>
    </source>
</evidence>
<accession>A0A0G2I1U3</accession>
<protein>
    <recommendedName>
        <fullName evidence="7">Amine oxidase</fullName>
        <ecNumber evidence="7">1.4.3.-</ecNumber>
    </recommendedName>
</protein>
<dbReference type="InterPro" id="IPR000269">
    <property type="entry name" value="Cu_amine_oxidase"/>
</dbReference>
<evidence type="ECO:0000259" key="8">
    <source>
        <dbReference type="Pfam" id="PF01179"/>
    </source>
</evidence>
<evidence type="ECO:0000256" key="1">
    <source>
        <dbReference type="ARBA" id="ARBA00001935"/>
    </source>
</evidence>
<dbReference type="InterPro" id="IPR016182">
    <property type="entry name" value="Cu_amine_oxidase_N-reg"/>
</dbReference>
<dbReference type="AlphaFoldDB" id="A0A0G2I1U3"/>
<evidence type="ECO:0000256" key="2">
    <source>
        <dbReference type="ARBA" id="ARBA00007983"/>
    </source>
</evidence>
<keyword evidence="5 7" id="KW-0560">Oxidoreductase</keyword>
<proteinExistence type="inferred from homology"/>
<dbReference type="GO" id="GO:0008131">
    <property type="term" value="F:primary methylamine oxidase activity"/>
    <property type="evidence" value="ECO:0007669"/>
    <property type="project" value="InterPro"/>
</dbReference>
<dbReference type="GO" id="GO:0005507">
    <property type="term" value="F:copper ion binding"/>
    <property type="evidence" value="ECO:0007669"/>
    <property type="project" value="InterPro"/>
</dbReference>
<dbReference type="VEuPathDB" id="FungiDB:EMCG_01557"/>
<dbReference type="Gene3D" id="3.10.450.40">
    <property type="match status" value="2"/>
</dbReference>
<keyword evidence="6 7" id="KW-0186">Copper</keyword>
<evidence type="ECO:0000256" key="5">
    <source>
        <dbReference type="ARBA" id="ARBA00023002"/>
    </source>
</evidence>
<dbReference type="InterPro" id="IPR015798">
    <property type="entry name" value="Cu_amine_oxidase_C"/>
</dbReference>
<feature type="domain" description="Copper amine oxidase catalytic" evidence="8">
    <location>
        <begin position="239"/>
        <end position="530"/>
    </location>
</feature>
<dbReference type="SUPFAM" id="SSF54416">
    <property type="entry name" value="Amine oxidase N-terminal region"/>
    <property type="match status" value="1"/>
</dbReference>
<keyword evidence="3 7" id="KW-0479">Metal-binding</keyword>
<dbReference type="PANTHER" id="PTHR10638:SF91">
    <property type="entry name" value="AMINE OXIDASE"/>
    <property type="match status" value="1"/>
</dbReference>
<reference evidence="10" key="1">
    <citation type="journal article" date="2015" name="PLoS Genet.">
        <title>The dynamic genome and transcriptome of the human fungal pathogen Blastomyces and close relative Emmonsia.</title>
        <authorList>
            <person name="Munoz J.F."/>
            <person name="Gauthier G.M."/>
            <person name="Desjardins C.A."/>
            <person name="Gallo J.E."/>
            <person name="Holder J."/>
            <person name="Sullivan T.D."/>
            <person name="Marty A.J."/>
            <person name="Carmen J.C."/>
            <person name="Chen Z."/>
            <person name="Ding L."/>
            <person name="Gujja S."/>
            <person name="Magrini V."/>
            <person name="Misas E."/>
            <person name="Mitreva M."/>
            <person name="Priest M."/>
            <person name="Saif S."/>
            <person name="Whiston E.A."/>
            <person name="Young S."/>
            <person name="Zeng Q."/>
            <person name="Goldman W.E."/>
            <person name="Mardis E.R."/>
            <person name="Taylor J.W."/>
            <person name="McEwen J.G."/>
            <person name="Clay O.K."/>
            <person name="Klein B.S."/>
            <person name="Cuomo C.A."/>
        </authorList>
    </citation>
    <scope>NUCLEOTIDE SEQUENCE [LARGE SCALE GENOMIC DNA]</scope>
    <source>
        <strain evidence="10">UAMH 3008</strain>
    </source>
</reference>
<dbReference type="EMBL" id="LCZI01000873">
    <property type="protein sequence ID" value="KKZ64130.1"/>
    <property type="molecule type" value="Genomic_DNA"/>
</dbReference>
<dbReference type="Gene3D" id="2.70.98.20">
    <property type="entry name" value="Copper amine oxidase, catalytic domain"/>
    <property type="match status" value="1"/>
</dbReference>
<keyword evidence="4 7" id="KW-0801">TPQ</keyword>
<evidence type="ECO:0000256" key="4">
    <source>
        <dbReference type="ARBA" id="ARBA00022772"/>
    </source>
</evidence>
<gene>
    <name evidence="9" type="ORF">EMCG_01557</name>
</gene>
<dbReference type="EC" id="1.4.3.-" evidence="7"/>
<comment type="PTM">
    <text evidence="7">Topaquinone (TPQ) is generated by copper-dependent autoxidation of a specific tyrosyl residue.</text>
</comment>
<dbReference type="GO" id="GO:0009308">
    <property type="term" value="P:amine metabolic process"/>
    <property type="evidence" value="ECO:0007669"/>
    <property type="project" value="UniProtKB-UniRule"/>
</dbReference>
<dbReference type="GO" id="GO:0048038">
    <property type="term" value="F:quinone binding"/>
    <property type="evidence" value="ECO:0007669"/>
    <property type="project" value="InterPro"/>
</dbReference>